<dbReference type="AlphaFoldDB" id="A0A316TQ08"/>
<dbReference type="InterPro" id="IPR017850">
    <property type="entry name" value="Alkaline_phosphatase_core_sf"/>
</dbReference>
<feature type="binding site" evidence="3">
    <location>
        <position position="329"/>
    </location>
    <ligand>
        <name>Zn(2+)</name>
        <dbReference type="ChEBI" id="CHEBI:29105"/>
        <label>2</label>
    </ligand>
</feature>
<feature type="binding site" evidence="3">
    <location>
        <position position="52"/>
    </location>
    <ligand>
        <name>Zn(2+)</name>
        <dbReference type="ChEBI" id="CHEBI:29105"/>
        <label>2</label>
    </ligand>
</feature>
<dbReference type="GO" id="GO:0046872">
    <property type="term" value="F:metal ion binding"/>
    <property type="evidence" value="ECO:0007669"/>
    <property type="project" value="UniProtKB-KW"/>
</dbReference>
<dbReference type="InterPro" id="IPR042085">
    <property type="entry name" value="Ap_crown"/>
</dbReference>
<sequence>MSKNGFSRREFLRTGAISTVALGSGLIGRQKQAIKSTSSPGDAKNVIFLVSDGMSSGTLSLADLLKQQQFGDKTNWIKLYESDSEYHRGLMDMASLDSVVTDSAAASSSWGSGKRINNGGVNWGPSNEQHKTICEIFRDAGKSTGLVSTARITHATPAGFGANVQSRSMEDEIAVQYLERGYDVLMGGGKRHFDSSRRRDGRDLYSDYEQQGYTVVKSRGELTRATRNSKLLGVFYDSHLPYTVDHRTLPELQQSVPTLAEMTDAALDRLSRNDDGFILQIEGGRVDHAAHGNCPSGLIYDQIAFDDAVKTVMDFTDGRDDTLVILTTDHGNANPGLSGLGSGYRESPGMLATLQNYRHSFEWIYDQLDYSYSDESISGVTVKRIMDIVEYAANTQITRSEALMVQQALMGKFSAPFRNRQGTGAVLAGVLANYNGIYFIGTNHTADYVELSAWGPGSDRIPGFARNTELFDLMVDMADVRAYAQG</sequence>
<feature type="binding site" evidence="3">
    <location>
        <position position="52"/>
    </location>
    <ligand>
        <name>Mg(2+)</name>
        <dbReference type="ChEBI" id="CHEBI:18420"/>
    </ligand>
</feature>
<accession>A0A316TQ08</accession>
<dbReference type="InterPro" id="IPR006311">
    <property type="entry name" value="TAT_signal"/>
</dbReference>
<dbReference type="CDD" id="cd16012">
    <property type="entry name" value="ALP"/>
    <property type="match status" value="1"/>
</dbReference>
<dbReference type="InterPro" id="IPR001952">
    <property type="entry name" value="Alkaline_phosphatase"/>
</dbReference>
<proteinExistence type="inferred from homology"/>
<comment type="caution">
    <text evidence="5">The sequence shown here is derived from an EMBL/GenBank/DDBJ whole genome shotgun (WGS) entry which is preliminary data.</text>
</comment>
<dbReference type="PRINTS" id="PR00113">
    <property type="entry name" value="ALKPHPHTASE"/>
</dbReference>
<keyword evidence="3" id="KW-0460">Magnesium</keyword>
<dbReference type="PROSITE" id="PS51318">
    <property type="entry name" value="TAT"/>
    <property type="match status" value="1"/>
</dbReference>
<organism evidence="5 6">
    <name type="scientific">Rhodohalobacter mucosus</name>
    <dbReference type="NCBI Taxonomy" id="2079485"/>
    <lineage>
        <taxon>Bacteria</taxon>
        <taxon>Pseudomonadati</taxon>
        <taxon>Balneolota</taxon>
        <taxon>Balneolia</taxon>
        <taxon>Balneolales</taxon>
        <taxon>Balneolaceae</taxon>
        <taxon>Rhodohalobacter</taxon>
    </lineage>
</organism>
<gene>
    <name evidence="5" type="ORF">DDZ15_11980</name>
</gene>
<dbReference type="GO" id="GO:0004035">
    <property type="term" value="F:alkaline phosphatase activity"/>
    <property type="evidence" value="ECO:0007669"/>
    <property type="project" value="TreeGrafter"/>
</dbReference>
<feature type="active site" description="Phosphoserine intermediate" evidence="2">
    <location>
        <position position="103"/>
    </location>
</feature>
<keyword evidence="3" id="KW-0479">Metal-binding</keyword>
<dbReference type="SMART" id="SM00098">
    <property type="entry name" value="alkPPc"/>
    <property type="match status" value="1"/>
</dbReference>
<protein>
    <submittedName>
        <fullName evidence="5">Alkaline phosphatase</fullName>
    </submittedName>
</protein>
<evidence type="ECO:0000313" key="5">
    <source>
        <dbReference type="EMBL" id="PWN05898.1"/>
    </source>
</evidence>
<dbReference type="Gene3D" id="1.10.1200.140">
    <property type="entry name" value="Alkaline phosphatase, crown domain"/>
    <property type="match status" value="1"/>
</dbReference>
<dbReference type="PANTHER" id="PTHR11596:SF5">
    <property type="entry name" value="ALKALINE PHOSPHATASE"/>
    <property type="match status" value="1"/>
</dbReference>
<evidence type="ECO:0000256" key="1">
    <source>
        <dbReference type="ARBA" id="ARBA00022553"/>
    </source>
</evidence>
<feature type="binding site" evidence="3">
    <location>
        <position position="154"/>
    </location>
    <ligand>
        <name>Mg(2+)</name>
        <dbReference type="ChEBI" id="CHEBI:18420"/>
    </ligand>
</feature>
<evidence type="ECO:0000256" key="2">
    <source>
        <dbReference type="PIRSR" id="PIRSR601952-1"/>
    </source>
</evidence>
<dbReference type="OrthoDB" id="9794455at2"/>
<comment type="cofactor">
    <cofactor evidence="3">
        <name>Mg(2+)</name>
        <dbReference type="ChEBI" id="CHEBI:18420"/>
    </cofactor>
    <text evidence="3">Binds 1 Mg(2+) ion.</text>
</comment>
<feature type="binding site" evidence="3">
    <location>
        <position position="291"/>
    </location>
    <ligand>
        <name>Zn(2+)</name>
        <dbReference type="ChEBI" id="CHEBI:29105"/>
        <label>2</label>
    </ligand>
</feature>
<feature type="binding site" evidence="3">
    <location>
        <position position="330"/>
    </location>
    <ligand>
        <name>Zn(2+)</name>
        <dbReference type="ChEBI" id="CHEBI:29105"/>
        <label>2</label>
    </ligand>
</feature>
<dbReference type="PANTHER" id="PTHR11596">
    <property type="entry name" value="ALKALINE PHOSPHATASE"/>
    <property type="match status" value="1"/>
</dbReference>
<keyword evidence="3" id="KW-0862">Zinc</keyword>
<feature type="binding site" evidence="3">
    <location>
        <position position="282"/>
    </location>
    <ligand>
        <name>Mg(2+)</name>
        <dbReference type="ChEBI" id="CHEBI:18420"/>
    </ligand>
</feature>
<keyword evidence="1" id="KW-0597">Phosphoprotein</keyword>
<dbReference type="Proteomes" id="UP000245533">
    <property type="component" value="Unassembled WGS sequence"/>
</dbReference>
<keyword evidence="6" id="KW-1185">Reference proteome</keyword>
<dbReference type="RefSeq" id="WP_109647340.1">
    <property type="nucleotide sequence ID" value="NZ_QGGB01000008.1"/>
</dbReference>
<name>A0A316TQ08_9BACT</name>
<dbReference type="EMBL" id="QGGB01000008">
    <property type="protein sequence ID" value="PWN05898.1"/>
    <property type="molecule type" value="Genomic_DNA"/>
</dbReference>
<evidence type="ECO:0000256" key="4">
    <source>
        <dbReference type="RuleBase" id="RU003946"/>
    </source>
</evidence>
<feature type="binding site" evidence="3">
    <location>
        <position position="444"/>
    </location>
    <ligand>
        <name>Zn(2+)</name>
        <dbReference type="ChEBI" id="CHEBI:29105"/>
        <label>2</label>
    </ligand>
</feature>
<comment type="similarity">
    <text evidence="4">Belongs to the alkaline phosphatase family.</text>
</comment>
<evidence type="ECO:0000313" key="6">
    <source>
        <dbReference type="Proteomes" id="UP000245533"/>
    </source>
</evidence>
<dbReference type="SUPFAM" id="SSF53649">
    <property type="entry name" value="Alkaline phosphatase-like"/>
    <property type="match status" value="1"/>
</dbReference>
<feature type="binding site" evidence="3">
    <location>
        <position position="287"/>
    </location>
    <ligand>
        <name>Zn(2+)</name>
        <dbReference type="ChEBI" id="CHEBI:29105"/>
        <label>2</label>
    </ligand>
</feature>
<feature type="binding site" evidence="3">
    <location>
        <position position="156"/>
    </location>
    <ligand>
        <name>Mg(2+)</name>
        <dbReference type="ChEBI" id="CHEBI:18420"/>
    </ligand>
</feature>
<evidence type="ECO:0000256" key="3">
    <source>
        <dbReference type="PIRSR" id="PIRSR601952-2"/>
    </source>
</evidence>
<dbReference type="Pfam" id="PF00245">
    <property type="entry name" value="Alk_phosphatase"/>
    <property type="match status" value="1"/>
</dbReference>
<reference evidence="5 6" key="1">
    <citation type="submission" date="2018-05" db="EMBL/GenBank/DDBJ databases">
        <title>Rhodohalobacter halophilus gen. nov., sp. nov., a moderately halophilic member of the family Balneolaceae.</title>
        <authorList>
            <person name="Liu Z.-W."/>
        </authorList>
    </citation>
    <scope>NUCLEOTIDE SEQUENCE [LARGE SCALE GENOMIC DNA]</scope>
    <source>
        <strain evidence="5 6">8A47</strain>
    </source>
</reference>
<comment type="cofactor">
    <cofactor evidence="3">
        <name>Zn(2+)</name>
        <dbReference type="ChEBI" id="CHEBI:29105"/>
    </cofactor>
    <text evidence="3">Binds 2 Zn(2+) ions.</text>
</comment>
<dbReference type="Gene3D" id="3.40.720.10">
    <property type="entry name" value="Alkaline Phosphatase, subunit A"/>
    <property type="match status" value="1"/>
</dbReference>